<dbReference type="Pfam" id="PF08501">
    <property type="entry name" value="Shikimate_dh_N"/>
    <property type="match status" value="1"/>
</dbReference>
<feature type="binding site" evidence="8">
    <location>
        <position position="101"/>
    </location>
    <ligand>
        <name>shikimate</name>
        <dbReference type="ChEBI" id="CHEBI:36208"/>
    </ligand>
</feature>
<comment type="catalytic activity">
    <reaction evidence="7 8">
        <text>shikimate + NADP(+) = 3-dehydroshikimate + NADPH + H(+)</text>
        <dbReference type="Rhea" id="RHEA:17737"/>
        <dbReference type="ChEBI" id="CHEBI:15378"/>
        <dbReference type="ChEBI" id="CHEBI:16630"/>
        <dbReference type="ChEBI" id="CHEBI:36208"/>
        <dbReference type="ChEBI" id="CHEBI:57783"/>
        <dbReference type="ChEBI" id="CHEBI:58349"/>
        <dbReference type="EC" id="1.1.1.25"/>
    </reaction>
</comment>
<accession>A0A4V2UY44</accession>
<dbReference type="PANTHER" id="PTHR21089">
    <property type="entry name" value="SHIKIMATE DEHYDROGENASE"/>
    <property type="match status" value="1"/>
</dbReference>
<evidence type="ECO:0000256" key="6">
    <source>
        <dbReference type="ARBA" id="ARBA00023141"/>
    </source>
</evidence>
<dbReference type="PANTHER" id="PTHR21089:SF1">
    <property type="entry name" value="BIFUNCTIONAL 3-DEHYDROQUINATE DEHYDRATASE_SHIKIMATE DEHYDROGENASE, CHLOROPLASTIC"/>
    <property type="match status" value="1"/>
</dbReference>
<dbReference type="EC" id="1.1.1.25" evidence="2 8"/>
<evidence type="ECO:0000256" key="2">
    <source>
        <dbReference type="ARBA" id="ARBA00012962"/>
    </source>
</evidence>
<dbReference type="NCBIfam" id="NF001312">
    <property type="entry name" value="PRK00258.1-4"/>
    <property type="match status" value="1"/>
</dbReference>
<dbReference type="GO" id="GO:0019632">
    <property type="term" value="P:shikimate metabolic process"/>
    <property type="evidence" value="ECO:0007669"/>
    <property type="project" value="InterPro"/>
</dbReference>
<dbReference type="Proteomes" id="UP000294664">
    <property type="component" value="Unassembled WGS sequence"/>
</dbReference>
<dbReference type="NCBIfam" id="TIGR00507">
    <property type="entry name" value="aroE"/>
    <property type="match status" value="1"/>
</dbReference>
<feature type="domain" description="Quinate/shikimate 5-dehydrogenase/glutamyl-tRNA reductase" evidence="9">
    <location>
        <begin position="119"/>
        <end position="190"/>
    </location>
</feature>
<evidence type="ECO:0000259" key="11">
    <source>
        <dbReference type="Pfam" id="PF18317"/>
    </source>
</evidence>
<keyword evidence="4 8" id="KW-0521">NADP</keyword>
<gene>
    <name evidence="8" type="primary">aroE</name>
    <name evidence="12" type="ORF">EDC64_10359</name>
</gene>
<keyword evidence="5 8" id="KW-0560">Oxidoreductase</keyword>
<evidence type="ECO:0000256" key="8">
    <source>
        <dbReference type="HAMAP-Rule" id="MF_00222"/>
    </source>
</evidence>
<feature type="binding site" evidence="8">
    <location>
        <begin position="15"/>
        <end position="17"/>
    </location>
    <ligand>
        <name>shikimate</name>
        <dbReference type="ChEBI" id="CHEBI:36208"/>
    </ligand>
</feature>
<dbReference type="EMBL" id="SMAI01000003">
    <property type="protein sequence ID" value="TCT05958.1"/>
    <property type="molecule type" value="Genomic_DNA"/>
</dbReference>
<comment type="similarity">
    <text evidence="8">Belongs to the shikimate dehydrogenase family.</text>
</comment>
<evidence type="ECO:0000256" key="3">
    <source>
        <dbReference type="ARBA" id="ARBA00022605"/>
    </source>
</evidence>
<evidence type="ECO:0000313" key="12">
    <source>
        <dbReference type="EMBL" id="TCT05958.1"/>
    </source>
</evidence>
<keyword evidence="13" id="KW-1185">Reference proteome</keyword>
<dbReference type="GO" id="GO:0050661">
    <property type="term" value="F:NADP binding"/>
    <property type="evidence" value="ECO:0007669"/>
    <property type="project" value="InterPro"/>
</dbReference>
<feature type="binding site" evidence="8">
    <location>
        <position position="238"/>
    </location>
    <ligand>
        <name>NADP(+)</name>
        <dbReference type="ChEBI" id="CHEBI:58349"/>
    </ligand>
</feature>
<dbReference type="Pfam" id="PF18317">
    <property type="entry name" value="SDH_C"/>
    <property type="match status" value="1"/>
</dbReference>
<evidence type="ECO:0000256" key="7">
    <source>
        <dbReference type="ARBA" id="ARBA00049442"/>
    </source>
</evidence>
<comment type="caution">
    <text evidence="12">The sequence shown here is derived from an EMBL/GenBank/DDBJ whole genome shotgun (WGS) entry which is preliminary data.</text>
</comment>
<dbReference type="Gene3D" id="3.40.50.10860">
    <property type="entry name" value="Leucine Dehydrogenase, chain A, domain 1"/>
    <property type="match status" value="1"/>
</dbReference>
<comment type="pathway">
    <text evidence="1 8">Metabolic intermediate biosynthesis; chorismate biosynthesis; chorismate from D-erythrose 4-phosphate and phosphoenolpyruvate: step 4/7.</text>
</comment>
<feature type="domain" description="Shikimate dehydrogenase substrate binding N-terminal" evidence="10">
    <location>
        <begin position="7"/>
        <end position="88"/>
    </location>
</feature>
<dbReference type="GO" id="GO:0004764">
    <property type="term" value="F:shikimate 3-dehydrogenase (NADP+) activity"/>
    <property type="evidence" value="ECO:0007669"/>
    <property type="project" value="UniProtKB-UniRule"/>
</dbReference>
<dbReference type="GO" id="GO:0009073">
    <property type="term" value="P:aromatic amino acid family biosynthetic process"/>
    <property type="evidence" value="ECO:0007669"/>
    <property type="project" value="UniProtKB-KW"/>
</dbReference>
<comment type="caution">
    <text evidence="8">Lacks conserved residue(s) required for the propagation of feature annotation.</text>
</comment>
<dbReference type="GO" id="GO:0008652">
    <property type="term" value="P:amino acid biosynthetic process"/>
    <property type="evidence" value="ECO:0007669"/>
    <property type="project" value="UniProtKB-KW"/>
</dbReference>
<protein>
    <recommendedName>
        <fullName evidence="2 8">Shikimate dehydrogenase (NADP(+))</fullName>
        <shortName evidence="8">SDH</shortName>
        <ecNumber evidence="2 8">1.1.1.25</ecNumber>
    </recommendedName>
</protein>
<evidence type="ECO:0000259" key="10">
    <source>
        <dbReference type="Pfam" id="PF08501"/>
    </source>
</evidence>
<evidence type="ECO:0000259" key="9">
    <source>
        <dbReference type="Pfam" id="PF01488"/>
    </source>
</evidence>
<sequence length="280" mass="29563">MTVRVCVVGHPAAYSRSPLLHGYWIARHGIDGSYGREDVPPEVAPGFFAALATRYDGCNVTAPNKEIAFRAVDVADATAQRLEAVNTIWFETGRMVGGNTDSYGFMANLDSGAPGWAADRPVLVLGAGGAARAIVHGLLERGVPRLDLANRTLSRAAALADLFGPRVRPVAWDAIAAPLREAGLVVNTTSLGMKGHDPLEIDLDAARPDAVVTDAVYVPLETPFLKAAKARGLATVDGLGMLLHQAVPGFARWFGVQPEVDAGLRALIVADLRAKGQLEA</sequence>
<dbReference type="RefSeq" id="WP_132030493.1">
    <property type="nucleotide sequence ID" value="NZ_SMAI01000003.1"/>
</dbReference>
<keyword evidence="6 8" id="KW-0057">Aromatic amino acid biosynthesis</keyword>
<dbReference type="SUPFAM" id="SSF51735">
    <property type="entry name" value="NAD(P)-binding Rossmann-fold domains"/>
    <property type="match status" value="1"/>
</dbReference>
<keyword evidence="3 8" id="KW-0028">Amino-acid biosynthesis</keyword>
<name>A0A4V2UY44_9HYPH</name>
<dbReference type="UniPathway" id="UPA00053">
    <property type="reaction ID" value="UER00087"/>
</dbReference>
<comment type="subunit">
    <text evidence="8">Homodimer.</text>
</comment>
<feature type="binding site" evidence="8">
    <location>
        <position position="245"/>
    </location>
    <ligand>
        <name>shikimate</name>
        <dbReference type="ChEBI" id="CHEBI:36208"/>
    </ligand>
</feature>
<dbReference type="CDD" id="cd01065">
    <property type="entry name" value="NAD_bind_Shikimate_DH"/>
    <property type="match status" value="1"/>
</dbReference>
<feature type="active site" description="Proton acceptor" evidence="8">
    <location>
        <position position="65"/>
    </location>
</feature>
<feature type="binding site" evidence="8">
    <location>
        <position position="86"/>
    </location>
    <ligand>
        <name>shikimate</name>
        <dbReference type="ChEBI" id="CHEBI:36208"/>
    </ligand>
</feature>
<evidence type="ECO:0000256" key="1">
    <source>
        <dbReference type="ARBA" id="ARBA00004871"/>
    </source>
</evidence>
<evidence type="ECO:0000256" key="4">
    <source>
        <dbReference type="ARBA" id="ARBA00022857"/>
    </source>
</evidence>
<dbReference type="InterPro" id="IPR011342">
    <property type="entry name" value="Shikimate_DH"/>
</dbReference>
<reference evidence="12 13" key="1">
    <citation type="submission" date="2019-03" db="EMBL/GenBank/DDBJ databases">
        <title>Genomic Encyclopedia of Type Strains, Phase IV (KMG-IV): sequencing the most valuable type-strain genomes for metagenomic binning, comparative biology and taxonomic classification.</title>
        <authorList>
            <person name="Goeker M."/>
        </authorList>
    </citation>
    <scope>NUCLEOTIDE SEQUENCE [LARGE SCALE GENOMIC DNA]</scope>
    <source>
        <strain evidence="12 13">DSM 9035</strain>
    </source>
</reference>
<dbReference type="SUPFAM" id="SSF53223">
    <property type="entry name" value="Aminoacid dehydrogenase-like, N-terminal domain"/>
    <property type="match status" value="1"/>
</dbReference>
<dbReference type="InterPro" id="IPR041121">
    <property type="entry name" value="SDH_C"/>
</dbReference>
<evidence type="ECO:0000256" key="5">
    <source>
        <dbReference type="ARBA" id="ARBA00023002"/>
    </source>
</evidence>
<dbReference type="InterPro" id="IPR013708">
    <property type="entry name" value="Shikimate_DH-bd_N"/>
</dbReference>
<evidence type="ECO:0000313" key="13">
    <source>
        <dbReference type="Proteomes" id="UP000294664"/>
    </source>
</evidence>
<dbReference type="AlphaFoldDB" id="A0A4V2UY44"/>
<comment type="function">
    <text evidence="8">Involved in the biosynthesis of the chorismate, which leads to the biosynthesis of aromatic amino acids. Catalyzes the reversible NADPH linked reduction of 3-dehydroshikimate (DHSA) to yield shikimate (SA).</text>
</comment>
<dbReference type="GO" id="GO:0009423">
    <property type="term" value="P:chorismate biosynthetic process"/>
    <property type="evidence" value="ECO:0007669"/>
    <property type="project" value="UniProtKB-UniRule"/>
</dbReference>
<proteinExistence type="inferred from homology"/>
<dbReference type="InterPro" id="IPR022893">
    <property type="entry name" value="Shikimate_DH_fam"/>
</dbReference>
<feature type="domain" description="SDH C-terminal" evidence="11">
    <location>
        <begin position="238"/>
        <end position="267"/>
    </location>
</feature>
<dbReference type="InterPro" id="IPR046346">
    <property type="entry name" value="Aminoacid_DH-like_N_sf"/>
</dbReference>
<dbReference type="InterPro" id="IPR006151">
    <property type="entry name" value="Shikm_DH/Glu-tRNA_Rdtase"/>
</dbReference>
<dbReference type="InterPro" id="IPR036291">
    <property type="entry name" value="NAD(P)-bd_dom_sf"/>
</dbReference>
<organism evidence="12 13">
    <name type="scientific">Aquabacter spiritensis</name>
    <dbReference type="NCBI Taxonomy" id="933073"/>
    <lineage>
        <taxon>Bacteria</taxon>
        <taxon>Pseudomonadati</taxon>
        <taxon>Pseudomonadota</taxon>
        <taxon>Alphaproteobacteria</taxon>
        <taxon>Hyphomicrobiales</taxon>
        <taxon>Xanthobacteraceae</taxon>
        <taxon>Aquabacter</taxon>
    </lineage>
</organism>
<dbReference type="HAMAP" id="MF_00222">
    <property type="entry name" value="Shikimate_DH_AroE"/>
    <property type="match status" value="1"/>
</dbReference>
<feature type="binding site" evidence="8">
    <location>
        <position position="217"/>
    </location>
    <ligand>
        <name>shikimate</name>
        <dbReference type="ChEBI" id="CHEBI:36208"/>
    </ligand>
</feature>
<dbReference type="Gene3D" id="3.40.50.720">
    <property type="entry name" value="NAD(P)-binding Rossmann-like Domain"/>
    <property type="match status" value="1"/>
</dbReference>
<dbReference type="OrthoDB" id="9792692at2"/>
<dbReference type="GO" id="GO:0005829">
    <property type="term" value="C:cytosol"/>
    <property type="evidence" value="ECO:0007669"/>
    <property type="project" value="TreeGrafter"/>
</dbReference>
<dbReference type="Pfam" id="PF01488">
    <property type="entry name" value="Shikimate_DH"/>
    <property type="match status" value="1"/>
</dbReference>
<feature type="binding site" evidence="8">
    <location>
        <position position="61"/>
    </location>
    <ligand>
        <name>shikimate</name>
        <dbReference type="ChEBI" id="CHEBI:36208"/>
    </ligand>
</feature>
<feature type="binding site" evidence="8">
    <location>
        <begin position="126"/>
        <end position="130"/>
    </location>
    <ligand>
        <name>NADP(+)</name>
        <dbReference type="ChEBI" id="CHEBI:58349"/>
    </ligand>
</feature>
<feature type="binding site" evidence="8">
    <location>
        <position position="215"/>
    </location>
    <ligand>
        <name>NADP(+)</name>
        <dbReference type="ChEBI" id="CHEBI:58349"/>
    </ligand>
</feature>
<feature type="binding site" evidence="8">
    <location>
        <begin position="150"/>
        <end position="155"/>
    </location>
    <ligand>
        <name>NADP(+)</name>
        <dbReference type="ChEBI" id="CHEBI:58349"/>
    </ligand>
</feature>